<dbReference type="Proteomes" id="UP000268727">
    <property type="component" value="Unassembled WGS sequence"/>
</dbReference>
<dbReference type="EMBL" id="RJKM01000001">
    <property type="protein sequence ID" value="ROP37511.1"/>
    <property type="molecule type" value="Genomic_DNA"/>
</dbReference>
<reference evidence="1 2" key="1">
    <citation type="submission" date="2018-11" db="EMBL/GenBank/DDBJ databases">
        <title>Sequencing the genomes of 1000 actinobacteria strains.</title>
        <authorList>
            <person name="Klenk H.-P."/>
        </authorList>
    </citation>
    <scope>NUCLEOTIDE SEQUENCE [LARGE SCALE GENOMIC DNA]</scope>
    <source>
        <strain evidence="1 2">DSM 44231</strain>
    </source>
</reference>
<evidence type="ECO:0000313" key="2">
    <source>
        <dbReference type="Proteomes" id="UP000268727"/>
    </source>
</evidence>
<protein>
    <recommendedName>
        <fullName evidence="3">Helix-turn-helix protein</fullName>
    </recommendedName>
</protein>
<gene>
    <name evidence="1" type="ORF">EDD40_2828</name>
</gene>
<proteinExistence type="predicted"/>
<keyword evidence="2" id="KW-1185">Reference proteome</keyword>
<accession>A0A3N1H4V0</accession>
<dbReference type="OrthoDB" id="3688891at2"/>
<name>A0A3N1H4V0_9PSEU</name>
<organism evidence="1 2">
    <name type="scientific">Saccharothrix texasensis</name>
    <dbReference type="NCBI Taxonomy" id="103734"/>
    <lineage>
        <taxon>Bacteria</taxon>
        <taxon>Bacillati</taxon>
        <taxon>Actinomycetota</taxon>
        <taxon>Actinomycetes</taxon>
        <taxon>Pseudonocardiales</taxon>
        <taxon>Pseudonocardiaceae</taxon>
        <taxon>Saccharothrix</taxon>
    </lineage>
</organism>
<evidence type="ECO:0000313" key="1">
    <source>
        <dbReference type="EMBL" id="ROP37511.1"/>
    </source>
</evidence>
<dbReference type="AlphaFoldDB" id="A0A3N1H4V0"/>
<dbReference type="RefSeq" id="WP_123743296.1">
    <property type="nucleotide sequence ID" value="NZ_RJKM01000001.1"/>
</dbReference>
<comment type="caution">
    <text evidence="1">The sequence shown here is derived from an EMBL/GenBank/DDBJ whole genome shotgun (WGS) entry which is preliminary data.</text>
</comment>
<evidence type="ECO:0008006" key="3">
    <source>
        <dbReference type="Google" id="ProtNLM"/>
    </source>
</evidence>
<sequence length="140" mass="15436">MPRKERELDHSDDPLVVFARGLRDLRESAGHPPYRELARRAHFSAAALCDAAGGRRLPTLPVTTAYVRACGGRVEDWEQRWHRLDAELRAAGPIHRAPPPSVARLFTGVVGSLLVRVGAAMMKPAQVQRPEMAERNSPGT</sequence>